<feature type="domain" description="Retrovirus-related Pol polyprotein from transposon TNT 1-94-like beta-barrel" evidence="1">
    <location>
        <begin position="1"/>
        <end position="70"/>
    </location>
</feature>
<name>A0A976FKA3_BRELC</name>
<dbReference type="GeneID" id="94345192"/>
<gene>
    <name evidence="2" type="ORF">CCR75_001418</name>
</gene>
<evidence type="ECO:0000259" key="1">
    <source>
        <dbReference type="Pfam" id="PF22936"/>
    </source>
</evidence>
<protein>
    <recommendedName>
        <fullName evidence="1">Retrovirus-related Pol polyprotein from transposon TNT 1-94-like beta-barrel domain-containing protein</fullName>
    </recommendedName>
</protein>
<dbReference type="EMBL" id="SHOA02000016">
    <property type="protein sequence ID" value="TDH68410.1"/>
    <property type="molecule type" value="Genomic_DNA"/>
</dbReference>
<reference evidence="2 3" key="1">
    <citation type="journal article" date="2021" name="Genome Biol.">
        <title>AFLAP: assembly-free linkage analysis pipeline using k-mers from genome sequencing data.</title>
        <authorList>
            <person name="Fletcher K."/>
            <person name="Zhang L."/>
            <person name="Gil J."/>
            <person name="Han R."/>
            <person name="Cavanaugh K."/>
            <person name="Michelmore R."/>
        </authorList>
    </citation>
    <scope>NUCLEOTIDE SEQUENCE [LARGE SCALE GENOMIC DNA]</scope>
    <source>
        <strain evidence="2 3">SF5</strain>
    </source>
</reference>
<sequence length="98" mass="10896">MTFDRDEFSTFQPMRDGLGVFVASGDCLPIRDTGSISVTLESDKTAIVNYVLYIPGLDRKLLSISLLAERRAEAQFIEEQCTKVEGLPMVNVLKSCMC</sequence>
<keyword evidence="3" id="KW-1185">Reference proteome</keyword>
<accession>A0A976FKA3</accession>
<dbReference type="KEGG" id="blac:94345192"/>
<evidence type="ECO:0000313" key="3">
    <source>
        <dbReference type="Proteomes" id="UP000294530"/>
    </source>
</evidence>
<proteinExistence type="predicted"/>
<dbReference type="Proteomes" id="UP000294530">
    <property type="component" value="Unassembled WGS sequence"/>
</dbReference>
<dbReference type="AlphaFoldDB" id="A0A976FKA3"/>
<dbReference type="RefSeq" id="XP_067817909.1">
    <property type="nucleotide sequence ID" value="XM_067959521.1"/>
</dbReference>
<dbReference type="Pfam" id="PF22936">
    <property type="entry name" value="Pol_BBD"/>
    <property type="match status" value="1"/>
</dbReference>
<dbReference type="InterPro" id="IPR054722">
    <property type="entry name" value="PolX-like_BBD"/>
</dbReference>
<evidence type="ECO:0000313" key="2">
    <source>
        <dbReference type="EMBL" id="TDH68410.1"/>
    </source>
</evidence>
<organism evidence="2 3">
    <name type="scientific">Bremia lactucae</name>
    <name type="common">Lettuce downy mildew</name>
    <dbReference type="NCBI Taxonomy" id="4779"/>
    <lineage>
        <taxon>Eukaryota</taxon>
        <taxon>Sar</taxon>
        <taxon>Stramenopiles</taxon>
        <taxon>Oomycota</taxon>
        <taxon>Peronosporomycetes</taxon>
        <taxon>Peronosporales</taxon>
        <taxon>Peronosporaceae</taxon>
        <taxon>Bremia</taxon>
    </lineage>
</organism>
<dbReference type="OrthoDB" id="92765at2759"/>
<comment type="caution">
    <text evidence="2">The sequence shown here is derived from an EMBL/GenBank/DDBJ whole genome shotgun (WGS) entry which is preliminary data.</text>
</comment>